<reference evidence="1 2" key="1">
    <citation type="submission" date="2020-04" db="EMBL/GenBank/DDBJ databases">
        <title>Genome sequencing of novel species.</title>
        <authorList>
            <person name="Heo J."/>
            <person name="Kim S.-J."/>
            <person name="Kim J.-S."/>
            <person name="Hong S.-B."/>
            <person name="Kwon S.-W."/>
        </authorList>
    </citation>
    <scope>NUCLEOTIDE SEQUENCE [LARGE SCALE GENOMIC DNA]</scope>
    <source>
        <strain evidence="1 2">MFER-1</strain>
    </source>
</reference>
<gene>
    <name evidence="1" type="ORF">HH215_22630</name>
</gene>
<accession>A0A7Z2VMC4</accession>
<dbReference type="RefSeq" id="WP_169281964.1">
    <property type="nucleotide sequence ID" value="NZ_CP051680.1"/>
</dbReference>
<dbReference type="PROSITE" id="PS51257">
    <property type="entry name" value="PROKAR_LIPOPROTEIN"/>
    <property type="match status" value="1"/>
</dbReference>
<evidence type="ECO:0008006" key="3">
    <source>
        <dbReference type="Google" id="ProtNLM"/>
    </source>
</evidence>
<evidence type="ECO:0000313" key="2">
    <source>
        <dbReference type="Proteomes" id="UP000502248"/>
    </source>
</evidence>
<dbReference type="Proteomes" id="UP000502248">
    <property type="component" value="Chromosome"/>
</dbReference>
<evidence type="ECO:0000313" key="1">
    <source>
        <dbReference type="EMBL" id="QJD85704.1"/>
    </source>
</evidence>
<dbReference type="AlphaFoldDB" id="A0A7Z2VMC4"/>
<proteinExistence type="predicted"/>
<dbReference type="EMBL" id="CP051680">
    <property type="protein sequence ID" value="QJD85704.1"/>
    <property type="molecule type" value="Genomic_DNA"/>
</dbReference>
<organism evidence="1 2">
    <name type="scientific">Cohnella herbarum</name>
    <dbReference type="NCBI Taxonomy" id="2728023"/>
    <lineage>
        <taxon>Bacteria</taxon>
        <taxon>Bacillati</taxon>
        <taxon>Bacillota</taxon>
        <taxon>Bacilli</taxon>
        <taxon>Bacillales</taxon>
        <taxon>Paenibacillaceae</taxon>
        <taxon>Cohnella</taxon>
    </lineage>
</organism>
<sequence>MSRLRISLLLMGCVVLLSVLAGCGGKKDNAAALGAEIEKAVEEAQVSQEVVDNEATIPSDYPQDLPILADDASNIRYYKEEKPEPGGVYFDIGFSTKKSVEEAIQPYRDYIKEKGYKYEEQPPVGGGITATGESPEWGFRLTVLVDNLIEGNTLVGIIYYKPS</sequence>
<dbReference type="KEGG" id="cheb:HH215_22630"/>
<protein>
    <recommendedName>
        <fullName evidence="3">Lipoprotein</fullName>
    </recommendedName>
</protein>
<keyword evidence="2" id="KW-1185">Reference proteome</keyword>
<name>A0A7Z2VMC4_9BACL</name>